<reference evidence="3 4" key="1">
    <citation type="submission" date="2016-01" db="EMBL/GenBank/DDBJ databases">
        <title>High potential of lignocellulose degradation of a new Verrucomicrobia species.</title>
        <authorList>
            <person name="Wang Y."/>
            <person name="Shi Y."/>
            <person name="Qiu Z."/>
            <person name="Liu S."/>
            <person name="Yang H."/>
        </authorList>
    </citation>
    <scope>NUCLEOTIDE SEQUENCE [LARGE SCALE GENOMIC DNA]</scope>
    <source>
        <strain evidence="3 4">TSB47</strain>
    </source>
</reference>
<dbReference type="STRING" id="1184151.AW736_07090"/>
<dbReference type="EMBL" id="LRRQ01000053">
    <property type="protein sequence ID" value="OAM90677.1"/>
    <property type="molecule type" value="Genomic_DNA"/>
</dbReference>
<comment type="similarity">
    <text evidence="2">Belongs to the glycosyl hydrolase 88 family.</text>
</comment>
<dbReference type="AlphaFoldDB" id="A0A178IMY8"/>
<dbReference type="Proteomes" id="UP000078486">
    <property type="component" value="Unassembled WGS sequence"/>
</dbReference>
<dbReference type="InterPro" id="IPR008928">
    <property type="entry name" value="6-hairpin_glycosidase_sf"/>
</dbReference>
<keyword evidence="1" id="KW-0378">Hydrolase</keyword>
<evidence type="ECO:0000256" key="1">
    <source>
        <dbReference type="ARBA" id="ARBA00022801"/>
    </source>
</evidence>
<evidence type="ECO:0000256" key="2">
    <source>
        <dbReference type="ARBA" id="ARBA00038358"/>
    </source>
</evidence>
<dbReference type="InterPro" id="IPR012341">
    <property type="entry name" value="6hp_glycosidase-like_sf"/>
</dbReference>
<dbReference type="PANTHER" id="PTHR36845">
    <property type="entry name" value="HYDROLASE, PUTATIVE (AFU_ORTHOLOGUE AFUA_7G05090)-RELATED"/>
    <property type="match status" value="1"/>
</dbReference>
<dbReference type="InterPro" id="IPR052369">
    <property type="entry name" value="UG_Glycosaminoglycan_Hydrolase"/>
</dbReference>
<dbReference type="RefSeq" id="WP_068769481.1">
    <property type="nucleotide sequence ID" value="NZ_CP109796.1"/>
</dbReference>
<dbReference type="Gene3D" id="1.50.10.10">
    <property type="match status" value="1"/>
</dbReference>
<proteinExistence type="inferred from homology"/>
<evidence type="ECO:0000313" key="3">
    <source>
        <dbReference type="EMBL" id="OAM90677.1"/>
    </source>
</evidence>
<accession>A0A178IMY8</accession>
<sequence>MTHSSISFHRPPAPRSGALAGAALFVLSVAAISGEPAGGPDMARLIAENFDFAARQYSVLLDEAEKTPDQFPRTFEDGKLLTSKLKTWTVGFFPGSLWLIREGTGDAKWNAPADRWTRRLDGLRHHAGTHDLGFMLYCAYGTGLRAARGAVDEKEYKAVLLDGAQALASRFNPAVGSLRSWDREMWAFPVIIDNMMNLEFLCWATAESGNPRYRDIAIAHAHKTLANHFRADGSSYHLVTYNPVSGAPELKRTWQGYGSESAWSRGQAWALYGYTMMWRETRNPLYLDQAKRIAEFIVTHARLPEDKVPYWDFDAPGIPDTPRDSSAAAIMASAFIELADHVEPFFARRYAETARRQLVSLSSPAYRAKLGENGGFLLMHGTGHYPHGIEVDRPLSYGDYYFLEALLRYRARLGKTR</sequence>
<dbReference type="GO" id="GO:0000272">
    <property type="term" value="P:polysaccharide catabolic process"/>
    <property type="evidence" value="ECO:0007669"/>
    <property type="project" value="TreeGrafter"/>
</dbReference>
<keyword evidence="4" id="KW-1185">Reference proteome</keyword>
<dbReference type="OrthoDB" id="428577at2"/>
<evidence type="ECO:0000313" key="4">
    <source>
        <dbReference type="Proteomes" id="UP000078486"/>
    </source>
</evidence>
<name>A0A178IMY8_9BACT</name>
<dbReference type="PANTHER" id="PTHR36845:SF1">
    <property type="entry name" value="HYDROLASE, PUTATIVE (AFU_ORTHOLOGUE AFUA_7G05090)-RELATED"/>
    <property type="match status" value="1"/>
</dbReference>
<dbReference type="SUPFAM" id="SSF48208">
    <property type="entry name" value="Six-hairpin glycosidases"/>
    <property type="match status" value="1"/>
</dbReference>
<protein>
    <recommendedName>
        <fullName evidence="5">Glucuronyl hydrolase</fullName>
    </recommendedName>
</protein>
<comment type="caution">
    <text evidence="3">The sequence shown here is derived from an EMBL/GenBank/DDBJ whole genome shotgun (WGS) entry which is preliminary data.</text>
</comment>
<organism evidence="3 4">
    <name type="scientific">Termitidicoccus mucosus</name>
    <dbReference type="NCBI Taxonomy" id="1184151"/>
    <lineage>
        <taxon>Bacteria</taxon>
        <taxon>Pseudomonadati</taxon>
        <taxon>Verrucomicrobiota</taxon>
        <taxon>Opitutia</taxon>
        <taxon>Opitutales</taxon>
        <taxon>Opitutaceae</taxon>
        <taxon>Termitidicoccus</taxon>
    </lineage>
</organism>
<dbReference type="GO" id="GO:0052757">
    <property type="term" value="F:chondroitin hydrolase activity"/>
    <property type="evidence" value="ECO:0007669"/>
    <property type="project" value="TreeGrafter"/>
</dbReference>
<evidence type="ECO:0008006" key="5">
    <source>
        <dbReference type="Google" id="ProtNLM"/>
    </source>
</evidence>
<gene>
    <name evidence="3" type="ORF">AW736_07090</name>
</gene>